<keyword evidence="5 7" id="KW-1133">Transmembrane helix</keyword>
<dbReference type="SUPFAM" id="SSF103473">
    <property type="entry name" value="MFS general substrate transporter"/>
    <property type="match status" value="1"/>
</dbReference>
<feature type="transmembrane region" description="Helical" evidence="7">
    <location>
        <begin position="101"/>
        <end position="118"/>
    </location>
</feature>
<feature type="transmembrane region" description="Helical" evidence="7">
    <location>
        <begin position="215"/>
        <end position="240"/>
    </location>
</feature>
<dbReference type="Proteomes" id="UP001500141">
    <property type="component" value="Unassembled WGS sequence"/>
</dbReference>
<feature type="transmembrane region" description="Helical" evidence="7">
    <location>
        <begin position="373"/>
        <end position="391"/>
    </location>
</feature>
<proteinExistence type="predicted"/>
<feature type="transmembrane region" description="Helical" evidence="7">
    <location>
        <begin position="15"/>
        <end position="35"/>
    </location>
</feature>
<feature type="transmembrane region" description="Helical" evidence="7">
    <location>
        <begin position="280"/>
        <end position="298"/>
    </location>
</feature>
<evidence type="ECO:0000256" key="6">
    <source>
        <dbReference type="ARBA" id="ARBA00023136"/>
    </source>
</evidence>
<protein>
    <submittedName>
        <fullName evidence="9">MFS transporter</fullName>
    </submittedName>
</protein>
<keyword evidence="3" id="KW-1003">Cell membrane</keyword>
<keyword evidence="2" id="KW-0813">Transport</keyword>
<dbReference type="InterPro" id="IPR036259">
    <property type="entry name" value="MFS_trans_sf"/>
</dbReference>
<dbReference type="Pfam" id="PF07690">
    <property type="entry name" value="MFS_1"/>
    <property type="match status" value="1"/>
</dbReference>
<sequence length="411" mass="47428">MSKLLDSYKGLPREVWMFALMTIINRIGAMVVPFLSKYLREDLKFEYLEIGTIMLCFGLGSIIGTILSGRLTNNFSTYKIMVFSMFTSGLILLFMRFIKDFYLLCFVVFLYNVIADMFRPAMTATIKDYVKKKNRVNAFSLVRTASNLAFVISPVIAGFVILTFGYKYLFFIDGLSSIIAILVFVLFVKEKKDLYKIKFTNYKEEEFAFLKDKLLLLHCLVTIITGFVFFQFFTVLPIFYTDFLKLSSEYNSYSLIFYGILLFGFELQVVHFIKKKSIHPLNSILQGLVFLAIGNLFLSFASNYSFVIGALIFISLGVMLSFPFAPDFVLERAFKKQEGKFLSFFQMSYSVAHILSAKVSMFIIASYGFKWNFVNNIFVSLFGVLISYFLIRRVIEERKSKEKDIVKSIFG</sequence>
<evidence type="ECO:0000256" key="2">
    <source>
        <dbReference type="ARBA" id="ARBA00022448"/>
    </source>
</evidence>
<gene>
    <name evidence="9" type="ORF">GCM10023230_04800</name>
</gene>
<feature type="transmembrane region" description="Helical" evidence="7">
    <location>
        <begin position="304"/>
        <end position="326"/>
    </location>
</feature>
<dbReference type="InterPro" id="IPR050171">
    <property type="entry name" value="MFS_Transporters"/>
</dbReference>
<keyword evidence="4 7" id="KW-0812">Transmembrane</keyword>
<organism evidence="9 10">
    <name type="scientific">Flavobacterium hankyongi</name>
    <dbReference type="NCBI Taxonomy" id="1176532"/>
    <lineage>
        <taxon>Bacteria</taxon>
        <taxon>Pseudomonadati</taxon>
        <taxon>Bacteroidota</taxon>
        <taxon>Flavobacteriia</taxon>
        <taxon>Flavobacteriales</taxon>
        <taxon>Flavobacteriaceae</taxon>
        <taxon>Flavobacterium</taxon>
    </lineage>
</organism>
<reference evidence="10" key="1">
    <citation type="journal article" date="2019" name="Int. J. Syst. Evol. Microbiol.">
        <title>The Global Catalogue of Microorganisms (GCM) 10K type strain sequencing project: providing services to taxonomists for standard genome sequencing and annotation.</title>
        <authorList>
            <consortium name="The Broad Institute Genomics Platform"/>
            <consortium name="The Broad Institute Genome Sequencing Center for Infectious Disease"/>
            <person name="Wu L."/>
            <person name="Ma J."/>
        </authorList>
    </citation>
    <scope>NUCLEOTIDE SEQUENCE [LARGE SCALE GENOMIC DNA]</scope>
    <source>
        <strain evidence="10">JCM 18198</strain>
    </source>
</reference>
<evidence type="ECO:0000313" key="10">
    <source>
        <dbReference type="Proteomes" id="UP001500141"/>
    </source>
</evidence>
<accession>A0ABP8ZKS3</accession>
<feature type="transmembrane region" description="Helical" evidence="7">
    <location>
        <begin position="252"/>
        <end position="273"/>
    </location>
</feature>
<evidence type="ECO:0000313" key="9">
    <source>
        <dbReference type="EMBL" id="GAA4759438.1"/>
    </source>
</evidence>
<feature type="domain" description="Major facilitator superfamily (MFS) profile" evidence="8">
    <location>
        <begin position="14"/>
        <end position="395"/>
    </location>
</feature>
<dbReference type="PANTHER" id="PTHR23517">
    <property type="entry name" value="RESISTANCE PROTEIN MDTM, PUTATIVE-RELATED-RELATED"/>
    <property type="match status" value="1"/>
</dbReference>
<evidence type="ECO:0000256" key="3">
    <source>
        <dbReference type="ARBA" id="ARBA00022475"/>
    </source>
</evidence>
<evidence type="ECO:0000256" key="5">
    <source>
        <dbReference type="ARBA" id="ARBA00022989"/>
    </source>
</evidence>
<comment type="caution">
    <text evidence="9">The sequence shown here is derived from an EMBL/GenBank/DDBJ whole genome shotgun (WGS) entry which is preliminary data.</text>
</comment>
<feature type="transmembrane region" description="Helical" evidence="7">
    <location>
        <begin position="347"/>
        <end position="367"/>
    </location>
</feature>
<dbReference type="RefSeq" id="WP_264544330.1">
    <property type="nucleotide sequence ID" value="NZ_BAABIP010000007.1"/>
</dbReference>
<evidence type="ECO:0000256" key="4">
    <source>
        <dbReference type="ARBA" id="ARBA00022692"/>
    </source>
</evidence>
<evidence type="ECO:0000256" key="7">
    <source>
        <dbReference type="SAM" id="Phobius"/>
    </source>
</evidence>
<keyword evidence="6 7" id="KW-0472">Membrane</keyword>
<dbReference type="EMBL" id="BAABIP010000007">
    <property type="protein sequence ID" value="GAA4759438.1"/>
    <property type="molecule type" value="Genomic_DNA"/>
</dbReference>
<dbReference type="Gene3D" id="1.20.1250.20">
    <property type="entry name" value="MFS general substrate transporter like domains"/>
    <property type="match status" value="2"/>
</dbReference>
<dbReference type="InterPro" id="IPR020846">
    <property type="entry name" value="MFS_dom"/>
</dbReference>
<feature type="transmembrane region" description="Helical" evidence="7">
    <location>
        <begin position="168"/>
        <end position="188"/>
    </location>
</feature>
<name>A0ABP8ZKS3_9FLAO</name>
<evidence type="ECO:0000256" key="1">
    <source>
        <dbReference type="ARBA" id="ARBA00004651"/>
    </source>
</evidence>
<keyword evidence="10" id="KW-1185">Reference proteome</keyword>
<comment type="subcellular location">
    <subcellularLocation>
        <location evidence="1">Cell membrane</location>
        <topology evidence="1">Multi-pass membrane protein</topology>
    </subcellularLocation>
</comment>
<dbReference type="PANTHER" id="PTHR23517:SF3">
    <property type="entry name" value="INTEGRAL MEMBRANE TRANSPORT PROTEIN"/>
    <property type="match status" value="1"/>
</dbReference>
<dbReference type="InterPro" id="IPR011701">
    <property type="entry name" value="MFS"/>
</dbReference>
<feature type="transmembrane region" description="Helical" evidence="7">
    <location>
        <begin position="139"/>
        <end position="162"/>
    </location>
</feature>
<feature type="transmembrane region" description="Helical" evidence="7">
    <location>
        <begin position="47"/>
        <end position="66"/>
    </location>
</feature>
<evidence type="ECO:0000259" key="8">
    <source>
        <dbReference type="PROSITE" id="PS50850"/>
    </source>
</evidence>
<dbReference type="PROSITE" id="PS50850">
    <property type="entry name" value="MFS"/>
    <property type="match status" value="1"/>
</dbReference>